<evidence type="ECO:0000313" key="2">
    <source>
        <dbReference type="Proteomes" id="UP000821853"/>
    </source>
</evidence>
<dbReference type="AlphaFoldDB" id="A0A9J6FDM1"/>
<dbReference type="EMBL" id="JABSTR010000001">
    <property type="protein sequence ID" value="KAH9360903.1"/>
    <property type="molecule type" value="Genomic_DNA"/>
</dbReference>
<comment type="caution">
    <text evidence="1">The sequence shown here is derived from an EMBL/GenBank/DDBJ whole genome shotgun (WGS) entry which is preliminary data.</text>
</comment>
<name>A0A9J6FDM1_HAELO</name>
<sequence length="121" mass="14483">MVLKHTKRIARTESNPYINQHLLTLWRKRRAIVKRWKHDKHNDMLKERLYRLNREAQEYADKLATQNRLQVCEELNGKLHMARVWQLFRTLLGQQKSNYTVKRLHLAMGGAPHGNTCRTDP</sequence>
<keyword evidence="2" id="KW-1185">Reference proteome</keyword>
<evidence type="ECO:0000313" key="1">
    <source>
        <dbReference type="EMBL" id="KAH9360903.1"/>
    </source>
</evidence>
<organism evidence="1 2">
    <name type="scientific">Haemaphysalis longicornis</name>
    <name type="common">Bush tick</name>
    <dbReference type="NCBI Taxonomy" id="44386"/>
    <lineage>
        <taxon>Eukaryota</taxon>
        <taxon>Metazoa</taxon>
        <taxon>Ecdysozoa</taxon>
        <taxon>Arthropoda</taxon>
        <taxon>Chelicerata</taxon>
        <taxon>Arachnida</taxon>
        <taxon>Acari</taxon>
        <taxon>Parasitiformes</taxon>
        <taxon>Ixodida</taxon>
        <taxon>Ixodoidea</taxon>
        <taxon>Ixodidae</taxon>
        <taxon>Haemaphysalinae</taxon>
        <taxon>Haemaphysalis</taxon>
    </lineage>
</organism>
<proteinExistence type="predicted"/>
<dbReference type="VEuPathDB" id="VectorBase:HLOH_050458"/>
<accession>A0A9J6FDM1</accession>
<gene>
    <name evidence="1" type="ORF">HPB48_003598</name>
</gene>
<dbReference type="OMA" id="DKRTEGH"/>
<dbReference type="OrthoDB" id="6513731at2759"/>
<dbReference type="Proteomes" id="UP000821853">
    <property type="component" value="Chromosome 1"/>
</dbReference>
<reference evidence="1 2" key="1">
    <citation type="journal article" date="2020" name="Cell">
        <title>Large-Scale Comparative Analyses of Tick Genomes Elucidate Their Genetic Diversity and Vector Capacities.</title>
        <authorList>
            <consortium name="Tick Genome and Microbiome Consortium (TIGMIC)"/>
            <person name="Jia N."/>
            <person name="Wang J."/>
            <person name="Shi W."/>
            <person name="Du L."/>
            <person name="Sun Y."/>
            <person name="Zhan W."/>
            <person name="Jiang J.F."/>
            <person name="Wang Q."/>
            <person name="Zhang B."/>
            <person name="Ji P."/>
            <person name="Bell-Sakyi L."/>
            <person name="Cui X.M."/>
            <person name="Yuan T.T."/>
            <person name="Jiang B.G."/>
            <person name="Yang W.F."/>
            <person name="Lam T.T."/>
            <person name="Chang Q.C."/>
            <person name="Ding S.J."/>
            <person name="Wang X.J."/>
            <person name="Zhu J.G."/>
            <person name="Ruan X.D."/>
            <person name="Zhao L."/>
            <person name="Wei J.T."/>
            <person name="Ye R.Z."/>
            <person name="Que T.C."/>
            <person name="Du C.H."/>
            <person name="Zhou Y.H."/>
            <person name="Cheng J.X."/>
            <person name="Dai P.F."/>
            <person name="Guo W.B."/>
            <person name="Han X.H."/>
            <person name="Huang E.J."/>
            <person name="Li L.F."/>
            <person name="Wei W."/>
            <person name="Gao Y.C."/>
            <person name="Liu J.Z."/>
            <person name="Shao H.Z."/>
            <person name="Wang X."/>
            <person name="Wang C.C."/>
            <person name="Yang T.C."/>
            <person name="Huo Q.B."/>
            <person name="Li W."/>
            <person name="Chen H.Y."/>
            <person name="Chen S.E."/>
            <person name="Zhou L.G."/>
            <person name="Ni X.B."/>
            <person name="Tian J.H."/>
            <person name="Sheng Y."/>
            <person name="Liu T."/>
            <person name="Pan Y.S."/>
            <person name="Xia L.Y."/>
            <person name="Li J."/>
            <person name="Zhao F."/>
            <person name="Cao W.C."/>
        </authorList>
    </citation>
    <scope>NUCLEOTIDE SEQUENCE [LARGE SCALE GENOMIC DNA]</scope>
    <source>
        <strain evidence="1">HaeL-2018</strain>
    </source>
</reference>
<protein>
    <submittedName>
        <fullName evidence="1">Uncharacterized protein</fullName>
    </submittedName>
</protein>